<feature type="compositionally biased region" description="Polar residues" evidence="1">
    <location>
        <begin position="24"/>
        <end position="37"/>
    </location>
</feature>
<keyword evidence="4" id="KW-1185">Reference proteome</keyword>
<dbReference type="Proteomes" id="UP000002009">
    <property type="component" value="Chromosome 8"/>
</dbReference>
<evidence type="ECO:0000259" key="2">
    <source>
        <dbReference type="Pfam" id="PF25377"/>
    </source>
</evidence>
<dbReference type="Pfam" id="PF25377">
    <property type="entry name" value="DUF7886"/>
    <property type="match status" value="1"/>
</dbReference>
<dbReference type="RefSeq" id="XP_002507913.1">
    <property type="nucleotide sequence ID" value="XM_002507867.1"/>
</dbReference>
<proteinExistence type="predicted"/>
<dbReference type="KEGG" id="mis:MICPUN_60689"/>
<evidence type="ECO:0000313" key="3">
    <source>
        <dbReference type="EMBL" id="ACO69171.1"/>
    </source>
</evidence>
<protein>
    <recommendedName>
        <fullName evidence="2">DUF7886 domain-containing protein</fullName>
    </recommendedName>
</protein>
<feature type="region of interest" description="Disordered" evidence="1">
    <location>
        <begin position="81"/>
        <end position="181"/>
    </location>
</feature>
<reference evidence="3 4" key="1">
    <citation type="journal article" date="2009" name="Science">
        <title>Green evolution and dynamic adaptations revealed by genomes of the marine picoeukaryotes Micromonas.</title>
        <authorList>
            <person name="Worden A.Z."/>
            <person name="Lee J.H."/>
            <person name="Mock T."/>
            <person name="Rouze P."/>
            <person name="Simmons M.P."/>
            <person name="Aerts A.L."/>
            <person name="Allen A.E."/>
            <person name="Cuvelier M.L."/>
            <person name="Derelle E."/>
            <person name="Everett M.V."/>
            <person name="Foulon E."/>
            <person name="Grimwood J."/>
            <person name="Gundlach H."/>
            <person name="Henrissat B."/>
            <person name="Napoli C."/>
            <person name="McDonald S.M."/>
            <person name="Parker M.S."/>
            <person name="Rombauts S."/>
            <person name="Salamov A."/>
            <person name="Von Dassow P."/>
            <person name="Badger J.H."/>
            <person name="Coutinho P.M."/>
            <person name="Demir E."/>
            <person name="Dubchak I."/>
            <person name="Gentemann C."/>
            <person name="Eikrem W."/>
            <person name="Gready J.E."/>
            <person name="John U."/>
            <person name="Lanier W."/>
            <person name="Lindquist E.A."/>
            <person name="Lucas S."/>
            <person name="Mayer K.F."/>
            <person name="Moreau H."/>
            <person name="Not F."/>
            <person name="Otillar R."/>
            <person name="Panaud O."/>
            <person name="Pangilinan J."/>
            <person name="Paulsen I."/>
            <person name="Piegu B."/>
            <person name="Poliakov A."/>
            <person name="Robbens S."/>
            <person name="Schmutz J."/>
            <person name="Toulza E."/>
            <person name="Wyss T."/>
            <person name="Zelensky A."/>
            <person name="Zhou K."/>
            <person name="Armbrust E.V."/>
            <person name="Bhattacharya D."/>
            <person name="Goodenough U.W."/>
            <person name="Van de Peer Y."/>
            <person name="Grigoriev I.V."/>
        </authorList>
    </citation>
    <scope>NUCLEOTIDE SEQUENCE [LARGE SCALE GENOMIC DNA]</scope>
    <source>
        <strain evidence="4">RCC299 / NOUM17</strain>
    </source>
</reference>
<evidence type="ECO:0000313" key="4">
    <source>
        <dbReference type="Proteomes" id="UP000002009"/>
    </source>
</evidence>
<feature type="compositionally biased region" description="Gly residues" evidence="1">
    <location>
        <begin position="138"/>
        <end position="157"/>
    </location>
</feature>
<dbReference type="AlphaFoldDB" id="C1FG02"/>
<name>C1FG02_MICCC</name>
<dbReference type="GeneID" id="8245547"/>
<feature type="region of interest" description="Disordered" evidence="1">
    <location>
        <begin position="1"/>
        <end position="37"/>
    </location>
</feature>
<sequence length="181" mass="19403">MADDENEPGSPRARPRRTEVQAEDLTTSPSRPKSATADASTFLIGAYAKYDRPYVWLREGGRIRSDGTGADDLPLDLNTLRRKSVGRGRGTGGDERFSNSTQRVRGGSWRDQTDGGGGEVSRRGRHGWIFARHPRGRGAAGGFGAGREGTRGGFRGPGGRRYRQTGGGAPRRGAPSTFGSQ</sequence>
<dbReference type="OrthoDB" id="239865at2759"/>
<evidence type="ECO:0000256" key="1">
    <source>
        <dbReference type="SAM" id="MobiDB-lite"/>
    </source>
</evidence>
<accession>C1FG02</accession>
<dbReference type="InterPro" id="IPR057208">
    <property type="entry name" value="DUF7886"/>
</dbReference>
<feature type="domain" description="DUF7886" evidence="2">
    <location>
        <begin position="29"/>
        <end position="81"/>
    </location>
</feature>
<dbReference type="EMBL" id="CP001575">
    <property type="protein sequence ID" value="ACO69171.1"/>
    <property type="molecule type" value="Genomic_DNA"/>
</dbReference>
<gene>
    <name evidence="3" type="ORF">MICPUN_60689</name>
</gene>
<organism evidence="3 4">
    <name type="scientific">Micromonas commoda (strain RCC299 / NOUM17 / CCMP2709)</name>
    <name type="common">Picoplanktonic green alga</name>
    <dbReference type="NCBI Taxonomy" id="296587"/>
    <lineage>
        <taxon>Eukaryota</taxon>
        <taxon>Viridiplantae</taxon>
        <taxon>Chlorophyta</taxon>
        <taxon>Mamiellophyceae</taxon>
        <taxon>Mamiellales</taxon>
        <taxon>Mamiellaceae</taxon>
        <taxon>Micromonas</taxon>
    </lineage>
</organism>
<dbReference type="InParanoid" id="C1FG02"/>